<evidence type="ECO:0000259" key="2">
    <source>
        <dbReference type="Pfam" id="PF05065"/>
    </source>
</evidence>
<comment type="caution">
    <text evidence="3">The sequence shown here is derived from an EMBL/GenBank/DDBJ whole genome shotgun (WGS) entry which is preliminary data.</text>
</comment>
<organism evidence="3 4">
    <name type="scientific">Prescottella agglutinans</name>
    <dbReference type="NCBI Taxonomy" id="1644129"/>
    <lineage>
        <taxon>Bacteria</taxon>
        <taxon>Bacillati</taxon>
        <taxon>Actinomycetota</taxon>
        <taxon>Actinomycetes</taxon>
        <taxon>Mycobacteriales</taxon>
        <taxon>Nocardiaceae</taxon>
        <taxon>Prescottella</taxon>
    </lineage>
</organism>
<dbReference type="Pfam" id="PF05065">
    <property type="entry name" value="Phage_capsid"/>
    <property type="match status" value="1"/>
</dbReference>
<accession>A0ABT6ME41</accession>
<dbReference type="Proteomes" id="UP001160334">
    <property type="component" value="Unassembled WGS sequence"/>
</dbReference>
<dbReference type="InterPro" id="IPR024455">
    <property type="entry name" value="Phage_capsid"/>
</dbReference>
<reference evidence="3 4" key="1">
    <citation type="submission" date="2023-04" db="EMBL/GenBank/DDBJ databases">
        <title>Forest soil microbial communities from Buena Vista Peninsula, Colon Province, Panama.</title>
        <authorList>
            <person name="Bouskill N."/>
        </authorList>
    </citation>
    <scope>NUCLEOTIDE SEQUENCE [LARGE SCALE GENOMIC DNA]</scope>
    <source>
        <strain evidence="3 4">CFH S0262</strain>
    </source>
</reference>
<proteinExistence type="predicted"/>
<dbReference type="EMBL" id="JARXVC010000010">
    <property type="protein sequence ID" value="MDH6282588.1"/>
    <property type="molecule type" value="Genomic_DNA"/>
</dbReference>
<sequence>MDKLGTRKRLTGPIAPQFAPRLDRPVWVPRTVVRLPRVLGVAATISRGRASPQSFMPNLLGNTMKGVRRMRTKSDIQRDCAALAREVTETMKRKDLRTEQKSAFLDKATVRNDELHSELKNLEIANRFRAGNDLTVPVGAKHVVSGPEGQVSWSGRLGVKNFAAAASPLHAGDEVWRELHDAAVHRKEFRAEIGTKAGGPTAIGGLNGGAGLPPLMMPGMTQTLPYEPDRLFEHFPGTAMPGPSVEYVVHGGNANTAAVVAEGTAKPDIGMQLTTATVKATKIAALASITMEAAEDFESFLNFVPLELTRAVIDVETDQIVNGTGANNGITGLLHVPGTLARAFPAMPATGETALDTLELAVNDLREGPAFATCDLFAMHPGTFSHLRRIKDTLGRFLLQGDVTEPGKHTIWGIPVVVNTKIPAGTVVAMDTTQAVLSWTRMGMTLETNRYGDAEWTNNLISFRAEERIAIGVQRPAAVCVVTGIGADTSATP</sequence>
<evidence type="ECO:0000313" key="3">
    <source>
        <dbReference type="EMBL" id="MDH6282588.1"/>
    </source>
</evidence>
<dbReference type="Gene3D" id="3.30.2320.10">
    <property type="entry name" value="hypothetical protein PF0899 domain"/>
    <property type="match status" value="1"/>
</dbReference>
<evidence type="ECO:0000313" key="4">
    <source>
        <dbReference type="Proteomes" id="UP001160334"/>
    </source>
</evidence>
<dbReference type="NCBIfam" id="TIGR01554">
    <property type="entry name" value="major_cap_HK97"/>
    <property type="match status" value="1"/>
</dbReference>
<name>A0ABT6ME41_9NOCA</name>
<dbReference type="InterPro" id="IPR054612">
    <property type="entry name" value="Phage_capsid-like_C"/>
</dbReference>
<dbReference type="SUPFAM" id="SSF56563">
    <property type="entry name" value="Major capsid protein gp5"/>
    <property type="match status" value="1"/>
</dbReference>
<comment type="subcellular location">
    <subcellularLocation>
        <location evidence="1">Virion</location>
    </subcellularLocation>
</comment>
<feature type="domain" description="Phage capsid-like C-terminal" evidence="2">
    <location>
        <begin position="242"/>
        <end position="483"/>
    </location>
</feature>
<evidence type="ECO:0000256" key="1">
    <source>
        <dbReference type="ARBA" id="ARBA00004328"/>
    </source>
</evidence>
<gene>
    <name evidence="3" type="ORF">M2280_003819</name>
</gene>
<keyword evidence="4" id="KW-1185">Reference proteome</keyword>
<dbReference type="Gene3D" id="3.30.2400.10">
    <property type="entry name" value="Major capsid protein gp5"/>
    <property type="match status" value="1"/>
</dbReference>
<protein>
    <recommendedName>
        <fullName evidence="2">Phage capsid-like C-terminal domain-containing protein</fullName>
    </recommendedName>
</protein>